<comment type="caution">
    <text evidence="1">The sequence shown here is derived from an EMBL/GenBank/DDBJ whole genome shotgun (WGS) entry which is preliminary data.</text>
</comment>
<dbReference type="Proteomes" id="UP001595947">
    <property type="component" value="Unassembled WGS sequence"/>
</dbReference>
<proteinExistence type="predicted"/>
<evidence type="ECO:0000313" key="2">
    <source>
        <dbReference type="Proteomes" id="UP001595947"/>
    </source>
</evidence>
<accession>A0ABV9YFK5</accession>
<keyword evidence="2" id="KW-1185">Reference proteome</keyword>
<name>A0ABV9YFK5_9PSEU</name>
<dbReference type="RefSeq" id="WP_378034742.1">
    <property type="nucleotide sequence ID" value="NZ_JBHSIV010000003.1"/>
</dbReference>
<dbReference type="EMBL" id="JBHSIV010000003">
    <property type="protein sequence ID" value="MFC5061396.1"/>
    <property type="molecule type" value="Genomic_DNA"/>
</dbReference>
<gene>
    <name evidence="1" type="ORF">ACFPBZ_04195</name>
</gene>
<reference evidence="2" key="1">
    <citation type="journal article" date="2019" name="Int. J. Syst. Evol. Microbiol.">
        <title>The Global Catalogue of Microorganisms (GCM) 10K type strain sequencing project: providing services to taxonomists for standard genome sequencing and annotation.</title>
        <authorList>
            <consortium name="The Broad Institute Genomics Platform"/>
            <consortium name="The Broad Institute Genome Sequencing Center for Infectious Disease"/>
            <person name="Wu L."/>
            <person name="Ma J."/>
        </authorList>
    </citation>
    <scope>NUCLEOTIDE SEQUENCE [LARGE SCALE GENOMIC DNA]</scope>
    <source>
        <strain evidence="2">CGMCC 4.7093</strain>
    </source>
</reference>
<evidence type="ECO:0000313" key="1">
    <source>
        <dbReference type="EMBL" id="MFC5061396.1"/>
    </source>
</evidence>
<organism evidence="1 2">
    <name type="scientific">Actinomycetospora atypica</name>
    <dbReference type="NCBI Taxonomy" id="1290095"/>
    <lineage>
        <taxon>Bacteria</taxon>
        <taxon>Bacillati</taxon>
        <taxon>Actinomycetota</taxon>
        <taxon>Actinomycetes</taxon>
        <taxon>Pseudonocardiales</taxon>
        <taxon>Pseudonocardiaceae</taxon>
        <taxon>Actinomycetospora</taxon>
    </lineage>
</organism>
<protein>
    <submittedName>
        <fullName evidence="1">Uncharacterized protein</fullName>
    </submittedName>
</protein>
<sequence length="43" mass="4684">MERIGAELAADDERRGADVRTGARLQADAFVALLLRVTDPTRS</sequence>